<evidence type="ECO:0000313" key="3">
    <source>
        <dbReference type="Proteomes" id="UP000265703"/>
    </source>
</evidence>
<name>A0A397TSB2_9GLOM</name>
<gene>
    <name evidence="2" type="ORF">C1645_811586</name>
</gene>
<dbReference type="Proteomes" id="UP000265703">
    <property type="component" value="Unassembled WGS sequence"/>
</dbReference>
<reference evidence="2 3" key="1">
    <citation type="submission" date="2018-06" db="EMBL/GenBank/DDBJ databases">
        <title>Comparative genomics reveals the genomic features of Rhizophagus irregularis, R. cerebriforme, R. diaphanum and Gigaspora rosea, and their symbiotic lifestyle signature.</title>
        <authorList>
            <person name="Morin E."/>
            <person name="San Clemente H."/>
            <person name="Chen E.C.H."/>
            <person name="De La Providencia I."/>
            <person name="Hainaut M."/>
            <person name="Kuo A."/>
            <person name="Kohler A."/>
            <person name="Murat C."/>
            <person name="Tang N."/>
            <person name="Roy S."/>
            <person name="Loubradou J."/>
            <person name="Henrissat B."/>
            <person name="Grigoriev I.V."/>
            <person name="Corradi N."/>
            <person name="Roux C."/>
            <person name="Martin F.M."/>
        </authorList>
    </citation>
    <scope>NUCLEOTIDE SEQUENCE [LARGE SCALE GENOMIC DNA]</scope>
    <source>
        <strain evidence="2 3">DAOM 227022</strain>
    </source>
</reference>
<proteinExistence type="predicted"/>
<evidence type="ECO:0000313" key="2">
    <source>
        <dbReference type="EMBL" id="RIA99347.1"/>
    </source>
</evidence>
<dbReference type="EMBL" id="QKYT01000005">
    <property type="protein sequence ID" value="RIA99347.1"/>
    <property type="molecule type" value="Genomic_DNA"/>
</dbReference>
<keyword evidence="3" id="KW-1185">Reference proteome</keyword>
<feature type="compositionally biased region" description="Polar residues" evidence="1">
    <location>
        <begin position="60"/>
        <end position="74"/>
    </location>
</feature>
<feature type="compositionally biased region" description="Polar residues" evidence="1">
    <location>
        <begin position="16"/>
        <end position="32"/>
    </location>
</feature>
<accession>A0A397TSB2</accession>
<comment type="caution">
    <text evidence="2">The sequence shown here is derived from an EMBL/GenBank/DDBJ whole genome shotgun (WGS) entry which is preliminary data.</text>
</comment>
<evidence type="ECO:0000256" key="1">
    <source>
        <dbReference type="SAM" id="MobiDB-lite"/>
    </source>
</evidence>
<protein>
    <submittedName>
        <fullName evidence="2">Uncharacterized protein</fullName>
    </submittedName>
</protein>
<organism evidence="2 3">
    <name type="scientific">Glomus cerebriforme</name>
    <dbReference type="NCBI Taxonomy" id="658196"/>
    <lineage>
        <taxon>Eukaryota</taxon>
        <taxon>Fungi</taxon>
        <taxon>Fungi incertae sedis</taxon>
        <taxon>Mucoromycota</taxon>
        <taxon>Glomeromycotina</taxon>
        <taxon>Glomeromycetes</taxon>
        <taxon>Glomerales</taxon>
        <taxon>Glomeraceae</taxon>
        <taxon>Glomus</taxon>
    </lineage>
</organism>
<sequence length="165" mass="19144">MTYSQMRPQIYPYSRCQKSFPQKQPCSEQSEPVINKPKASEPSESIKPISEVVKIPSENIKPSSNEEASITFPTRAQHEEHLRKRTIKLMTVYKRLIREEIIQDKGVTSLWLVTNEEWKKNTTWASITQALDGWNKRDKGHQHLKDGYDFSKEEISVLVPSQRTG</sequence>
<feature type="compositionally biased region" description="Low complexity" evidence="1">
    <location>
        <begin position="40"/>
        <end position="51"/>
    </location>
</feature>
<dbReference type="AlphaFoldDB" id="A0A397TSB2"/>
<feature type="region of interest" description="Disordered" evidence="1">
    <location>
        <begin position="14"/>
        <end position="77"/>
    </location>
</feature>